<evidence type="ECO:0000313" key="4">
    <source>
        <dbReference type="Proteomes" id="UP000215896"/>
    </source>
</evidence>
<dbReference type="PANTHER" id="PTHR43757">
    <property type="entry name" value="AMINOMETHYLTRANSFERASE"/>
    <property type="match status" value="1"/>
</dbReference>
<evidence type="ECO:0000256" key="1">
    <source>
        <dbReference type="PIRSR" id="PIRSR006487-1"/>
    </source>
</evidence>
<evidence type="ECO:0000259" key="2">
    <source>
        <dbReference type="Pfam" id="PF01571"/>
    </source>
</evidence>
<dbReference type="RefSeq" id="WP_094407309.1">
    <property type="nucleotide sequence ID" value="NZ_NMVO01000019.1"/>
</dbReference>
<protein>
    <submittedName>
        <fullName evidence="3">Glycine cleavage system protein T</fullName>
    </submittedName>
</protein>
<proteinExistence type="predicted"/>
<accession>A0A255FW79</accession>
<name>A0A255FW79_9ACTN</name>
<dbReference type="InterPro" id="IPR027266">
    <property type="entry name" value="TrmE/GcvT-like"/>
</dbReference>
<organism evidence="3 4">
    <name type="scientific">Enemella evansiae</name>
    <dbReference type="NCBI Taxonomy" id="2016499"/>
    <lineage>
        <taxon>Bacteria</taxon>
        <taxon>Bacillati</taxon>
        <taxon>Actinomycetota</taxon>
        <taxon>Actinomycetes</taxon>
        <taxon>Propionibacteriales</taxon>
        <taxon>Propionibacteriaceae</taxon>
        <taxon>Enemella</taxon>
    </lineage>
</organism>
<dbReference type="OrthoDB" id="2055370at2"/>
<sequence length="475" mass="52563">MTTTPAQRAGRSLQDVIDAVPNIADHLYNDTPGVHASTRPDLVPIPQEFTNWRDEQRAWGETAVLLNQTHHMPELMVSGPDARRLLSELAVNSLANLRPGIAKQLVACNSAGQVIGDCVLYDHGDERYELISGKTLLNWVQFKAETGDHDVTVERDENTSDNSTGRRWRFRYELDGPNAGAIFDKLVEGGAPEIKFFHTAQVLIDGIEVTALRHSMAGHQGVELSGPFEHDQRIREAILAAGTDYGLKQGGTKAYFTTNLESGWIGYPLPAIYTAEDLRDFREWLPDDGWEAKFQLGGSFRSANIEDYYVTPFDLGYGKIVKFDHDFVGRAALEAIAGQPPRRRVTLAWHDADVEEVFGSMFGDDLPYRYLELPMVSYGMPHNDEVRDTAGNLIGRSTWAGLSTNEHKLLSLGFVDAVMAEPGTEVVVVWGEPDGGSRKPRIERHRQREIRATVGTVPYSKSVGVMKQASVGGGS</sequence>
<feature type="binding site" evidence="1">
    <location>
        <position position="223"/>
    </location>
    <ligand>
        <name>substrate</name>
    </ligand>
</feature>
<dbReference type="PANTHER" id="PTHR43757:SF2">
    <property type="entry name" value="AMINOMETHYLTRANSFERASE, MITOCHONDRIAL"/>
    <property type="match status" value="1"/>
</dbReference>
<evidence type="ECO:0000313" key="3">
    <source>
        <dbReference type="EMBL" id="OYO07948.1"/>
    </source>
</evidence>
<dbReference type="SUPFAM" id="SSF103025">
    <property type="entry name" value="Folate-binding domain"/>
    <property type="match status" value="1"/>
</dbReference>
<dbReference type="InterPro" id="IPR028896">
    <property type="entry name" value="GcvT/YgfZ/DmdA"/>
</dbReference>
<comment type="caution">
    <text evidence="3">The sequence shown here is derived from an EMBL/GenBank/DDBJ whole genome shotgun (WGS) entry which is preliminary data.</text>
</comment>
<dbReference type="Gene3D" id="3.30.1360.120">
    <property type="entry name" value="Probable tRNA modification gtpase trme, domain 1"/>
    <property type="match status" value="1"/>
</dbReference>
<keyword evidence="4" id="KW-1185">Reference proteome</keyword>
<reference evidence="3 4" key="1">
    <citation type="submission" date="2017-07" db="EMBL/GenBank/DDBJ databases">
        <title>Draft whole genome sequences of clinical Proprionibacteriaceae strains.</title>
        <authorList>
            <person name="Bernier A.-M."/>
            <person name="Bernard K."/>
            <person name="Domingo M.-C."/>
        </authorList>
    </citation>
    <scope>NUCLEOTIDE SEQUENCE [LARGE SCALE GENOMIC DNA]</scope>
    <source>
        <strain evidence="3 4">NML 030167</strain>
    </source>
</reference>
<dbReference type="AlphaFoldDB" id="A0A255FW79"/>
<dbReference type="InterPro" id="IPR006222">
    <property type="entry name" value="GCVT_N"/>
</dbReference>
<feature type="domain" description="GCVT N-terminal" evidence="2">
    <location>
        <begin position="49"/>
        <end position="267"/>
    </location>
</feature>
<gene>
    <name evidence="3" type="ORF">CGZ94_21060</name>
</gene>
<dbReference type="Proteomes" id="UP000215896">
    <property type="component" value="Unassembled WGS sequence"/>
</dbReference>
<dbReference type="Pfam" id="PF01571">
    <property type="entry name" value="GCV_T"/>
    <property type="match status" value="1"/>
</dbReference>
<dbReference type="EMBL" id="NMVO01000019">
    <property type="protein sequence ID" value="OYO07948.1"/>
    <property type="molecule type" value="Genomic_DNA"/>
</dbReference>